<dbReference type="AlphaFoldDB" id="A0A812LER6"/>
<evidence type="ECO:0000313" key="1">
    <source>
        <dbReference type="EMBL" id="CAE7244736.1"/>
    </source>
</evidence>
<protein>
    <submittedName>
        <fullName evidence="1">Uncharacterized protein</fullName>
    </submittedName>
</protein>
<accession>A0A812LER6</accession>
<dbReference type="EMBL" id="CAJNDS010001031">
    <property type="protein sequence ID" value="CAE7244736.1"/>
    <property type="molecule type" value="Genomic_DNA"/>
</dbReference>
<proteinExistence type="predicted"/>
<reference evidence="1" key="1">
    <citation type="submission" date="2021-02" db="EMBL/GenBank/DDBJ databases">
        <authorList>
            <person name="Dougan E. K."/>
            <person name="Rhodes N."/>
            <person name="Thang M."/>
            <person name="Chan C."/>
        </authorList>
    </citation>
    <scope>NUCLEOTIDE SEQUENCE</scope>
</reference>
<comment type="caution">
    <text evidence="1">The sequence shown here is derived from an EMBL/GenBank/DDBJ whole genome shotgun (WGS) entry which is preliminary data.</text>
</comment>
<gene>
    <name evidence="1" type="ORF">SNAT2548_LOCUS11476</name>
</gene>
<sequence>MLNESAMQYHRLRDILVDALALMPTEESCMPIVRKVGLDIATPKALLVHARLIENCIGGVLLNNASVMTLDPIDQVNPHADWKCPTLPPELIADGARWHAGIDHSHHAGPELDIVSDHRHIGGEMNIDGSSVTMPFFIALPESLMRSVAAEGSLALDGFPCGQANAFSFCTIEQSLHQWHNQVPSIEAGSQENVWIIGFHPSNARFPTTLKNPLAGKGGLLHWHTQSYCGHCLILDTIDDSTIFQLQAAELMTSMVIDARLSLKALLDGLNWDLSGATEQFSFHRHNAIPTRLSKLIRAGRTAGIGSSAMAGSAVQKSIGAGQIGTSEIVVSHGGSKLKVAPNIEQMD</sequence>
<organism evidence="1 2">
    <name type="scientific">Symbiodinium natans</name>
    <dbReference type="NCBI Taxonomy" id="878477"/>
    <lineage>
        <taxon>Eukaryota</taxon>
        <taxon>Sar</taxon>
        <taxon>Alveolata</taxon>
        <taxon>Dinophyceae</taxon>
        <taxon>Suessiales</taxon>
        <taxon>Symbiodiniaceae</taxon>
        <taxon>Symbiodinium</taxon>
    </lineage>
</organism>
<evidence type="ECO:0000313" key="2">
    <source>
        <dbReference type="Proteomes" id="UP000604046"/>
    </source>
</evidence>
<keyword evidence="2" id="KW-1185">Reference proteome</keyword>
<dbReference type="Proteomes" id="UP000604046">
    <property type="component" value="Unassembled WGS sequence"/>
</dbReference>
<name>A0A812LER6_9DINO</name>